<dbReference type="EMBL" id="NCSJ02000206">
    <property type="protein sequence ID" value="RFU27449.1"/>
    <property type="molecule type" value="Genomic_DNA"/>
</dbReference>
<organism evidence="1 2">
    <name type="scientific">Scytalidium lignicola</name>
    <name type="common">Hyphomycete</name>
    <dbReference type="NCBI Taxonomy" id="5539"/>
    <lineage>
        <taxon>Eukaryota</taxon>
        <taxon>Fungi</taxon>
        <taxon>Dikarya</taxon>
        <taxon>Ascomycota</taxon>
        <taxon>Pezizomycotina</taxon>
        <taxon>Leotiomycetes</taxon>
        <taxon>Leotiomycetes incertae sedis</taxon>
        <taxon>Scytalidium</taxon>
    </lineage>
</organism>
<dbReference type="OMA" id="LCKEIQY"/>
<keyword evidence="2" id="KW-1185">Reference proteome</keyword>
<protein>
    <submittedName>
        <fullName evidence="1">Uncharacterized protein</fullName>
    </submittedName>
</protein>
<proteinExistence type="predicted"/>
<dbReference type="AlphaFoldDB" id="A0A3E2H222"/>
<dbReference type="Proteomes" id="UP000258309">
    <property type="component" value="Unassembled WGS sequence"/>
</dbReference>
<feature type="non-terminal residue" evidence="1">
    <location>
        <position position="136"/>
    </location>
</feature>
<evidence type="ECO:0000313" key="2">
    <source>
        <dbReference type="Proteomes" id="UP000258309"/>
    </source>
</evidence>
<feature type="non-terminal residue" evidence="1">
    <location>
        <position position="1"/>
    </location>
</feature>
<dbReference type="OrthoDB" id="6329284at2759"/>
<sequence>MSAESRVSTITGGCLCGGVRYQVDFAPDHDWQKGLSHILASVHNAVKIAVAWCTTSTPEVKSDVELSVGTFDEEFFIGKKSPDGHFHGGYAMALANPKGDHHYVENQIKGLTEDVSRLGTKYLKSSKEGPMKENSL</sequence>
<evidence type="ECO:0000313" key="1">
    <source>
        <dbReference type="EMBL" id="RFU27449.1"/>
    </source>
</evidence>
<dbReference type="InterPro" id="IPR011057">
    <property type="entry name" value="Mss4-like_sf"/>
</dbReference>
<accession>A0A3E2H222</accession>
<name>A0A3E2H222_SCYLI</name>
<gene>
    <name evidence="1" type="ORF">B7463_g8908</name>
</gene>
<comment type="caution">
    <text evidence="1">The sequence shown here is derived from an EMBL/GenBank/DDBJ whole genome shotgun (WGS) entry which is preliminary data.</text>
</comment>
<dbReference type="STRING" id="5539.A0A3E2H222"/>
<reference evidence="1 2" key="1">
    <citation type="submission" date="2018-05" db="EMBL/GenBank/DDBJ databases">
        <title>Draft genome sequence of Scytalidium lignicola DSM 105466, a ubiquitous saprotrophic fungus.</title>
        <authorList>
            <person name="Buettner E."/>
            <person name="Gebauer A.M."/>
            <person name="Hofrichter M."/>
            <person name="Liers C."/>
            <person name="Kellner H."/>
        </authorList>
    </citation>
    <scope>NUCLEOTIDE SEQUENCE [LARGE SCALE GENOMIC DNA]</scope>
    <source>
        <strain evidence="1 2">DSM 105466</strain>
    </source>
</reference>
<dbReference type="SUPFAM" id="SSF51316">
    <property type="entry name" value="Mss4-like"/>
    <property type="match status" value="1"/>
</dbReference>